<dbReference type="AGR" id="WB:WBGene00015937"/>
<dbReference type="Pfam" id="PF00651">
    <property type="entry name" value="BTB"/>
    <property type="match status" value="1"/>
</dbReference>
<evidence type="ECO:0000313" key="4">
    <source>
        <dbReference type="Proteomes" id="UP000001940"/>
    </source>
</evidence>
<dbReference type="Gene3D" id="3.30.710.10">
    <property type="entry name" value="Potassium Channel Kv1.1, Chain A"/>
    <property type="match status" value="1"/>
</dbReference>
<dbReference type="PIR" id="E88712">
    <property type="entry name" value="E88712"/>
</dbReference>
<dbReference type="PaxDb" id="6239-C17H12.12"/>
<dbReference type="PANTHER" id="PTHR22670">
    <property type="entry name" value="BTB DOMAIN-CONTAINING PROTEIN-RELATED-RELATED"/>
    <property type="match status" value="1"/>
</dbReference>
<dbReference type="WormBase" id="C17H12.12">
    <property type="protein sequence ID" value="CE49340"/>
    <property type="gene ID" value="WBGene00015937"/>
</dbReference>
<dbReference type="InterPro" id="IPR011333">
    <property type="entry name" value="SKP1/BTB/POZ_sf"/>
</dbReference>
<protein>
    <submittedName>
        <fullName evidence="3">BTB domain-containing protein</fullName>
    </submittedName>
</protein>
<evidence type="ECO:0000259" key="2">
    <source>
        <dbReference type="PROSITE" id="PS50097"/>
    </source>
</evidence>
<reference evidence="3 4" key="1">
    <citation type="journal article" date="1998" name="Science">
        <title>Genome sequence of the nematode C. elegans: a platform for investigating biology.</title>
        <authorList>
            <consortium name="The C. elegans sequencing consortium"/>
            <person name="Sulson J.E."/>
            <person name="Waterston R."/>
        </authorList>
    </citation>
    <scope>NUCLEOTIDE SEQUENCE [LARGE SCALE GENOMIC DNA]</scope>
    <source>
        <strain evidence="3 4">Bristol N2</strain>
    </source>
</reference>
<dbReference type="SUPFAM" id="SSF54695">
    <property type="entry name" value="POZ domain"/>
    <property type="match status" value="1"/>
</dbReference>
<dbReference type="AlphaFoldDB" id="O45084"/>
<dbReference type="eggNOG" id="ENOG502TIVB">
    <property type="taxonomic scope" value="Eukaryota"/>
</dbReference>
<feature type="compositionally biased region" description="Polar residues" evidence="1">
    <location>
        <begin position="577"/>
        <end position="599"/>
    </location>
</feature>
<feature type="compositionally biased region" description="Polar residues" evidence="1">
    <location>
        <begin position="549"/>
        <end position="558"/>
    </location>
</feature>
<dbReference type="CTD" id="177444"/>
<feature type="region of interest" description="Disordered" evidence="1">
    <location>
        <begin position="496"/>
        <end position="527"/>
    </location>
</feature>
<organism evidence="3 4">
    <name type="scientific">Caenorhabditis elegans</name>
    <dbReference type="NCBI Taxonomy" id="6239"/>
    <lineage>
        <taxon>Eukaryota</taxon>
        <taxon>Metazoa</taxon>
        <taxon>Ecdysozoa</taxon>
        <taxon>Nematoda</taxon>
        <taxon>Chromadorea</taxon>
        <taxon>Rhabditida</taxon>
        <taxon>Rhabditina</taxon>
        <taxon>Rhabditomorpha</taxon>
        <taxon>Rhabditoidea</taxon>
        <taxon>Rhabditidae</taxon>
        <taxon>Peloderinae</taxon>
        <taxon>Caenorhabditis</taxon>
    </lineage>
</organism>
<evidence type="ECO:0000313" key="3">
    <source>
        <dbReference type="EMBL" id="CCD65001.2"/>
    </source>
</evidence>
<gene>
    <name evidence="3 5" type="ORF">C17H12.12</name>
    <name evidence="3" type="ORF">CELE_C17H12.12</name>
</gene>
<dbReference type="Bgee" id="WBGene00015937">
    <property type="expression patterns" value="Expressed in adult organism and 1 other cell type or tissue"/>
</dbReference>
<dbReference type="KEGG" id="cel:CELE_C17H12.12"/>
<dbReference type="InterPro" id="IPR000210">
    <property type="entry name" value="BTB/POZ_dom"/>
</dbReference>
<dbReference type="SMR" id="O45084"/>
<proteinExistence type="predicted"/>
<dbReference type="EMBL" id="BX284604">
    <property type="protein sequence ID" value="CCD65001.2"/>
    <property type="molecule type" value="Genomic_DNA"/>
</dbReference>
<dbReference type="PANTHER" id="PTHR22670:SF9">
    <property type="entry name" value="BTB DOMAIN-CONTAINING PROTEIN"/>
    <property type="match status" value="1"/>
</dbReference>
<name>O45084_CAEEL</name>
<sequence>MTTIDDLRNPKVYTVQELTETIKRYDIQRIRGDFSQCNITLKFSSGAEIKVHSLILQTFSKKFHDLRDGIIITRTVNMEPFDEGVVRDVIYWMYTGKLFLMDVPHYNLAEFWDMPELLVQITDELKNDVDLTFRFINTSSTNIKDRPQAALRPHCTIEHDVTNVTILCVNLIADYESSPKLTMVQLMRLSTCSIYACMAVRMPLKKKIPLIFMVCDWLIEKKPRLDTVIGIIQSLVFDRYTSHVFVERIRQHAYMFVTDLHQSFKFMIFFNGATRIDRDETKEYHPDPLDLRVFNNDPNISRPNENPYKPRYSNDDWSFETGNQVELKKFRDFFDEEYERKLKAHQQKPPVPKPAIEVTWDASNFGKPPSESVKNCVLEERPKTPERPKFTLGITHLESDIRVEDRLMFRVRALNNPRHYAMAVEREVEAQKIKKMEMDQLYGDYEKSNYVGHQNNPQPDVNRSQYCYTSRSVHHPADQYQHLDKRQRNLSYSAPPKNYVILSPHSNNNRRSVDSQNSNQSFDGLSANSQNYYDQQFAGRYTHNPDTAGPSSSNSVYNRNMRDDGTSGANGNAEAGPSTSYASGGSSKKQPRETGSGSKISHYLYPK</sequence>
<accession>O45084</accession>
<feature type="domain" description="BTB" evidence="2">
    <location>
        <begin position="37"/>
        <end position="102"/>
    </location>
</feature>
<dbReference type="PeptideAtlas" id="O45084"/>
<feature type="region of interest" description="Disordered" evidence="1">
    <location>
        <begin position="540"/>
        <end position="607"/>
    </location>
</feature>
<dbReference type="HOGENOM" id="CLU_449960_0_0_1"/>
<dbReference type="UCSC" id="C17H12.12">
    <property type="organism name" value="c. elegans"/>
</dbReference>
<evidence type="ECO:0000256" key="1">
    <source>
        <dbReference type="SAM" id="MobiDB-lite"/>
    </source>
</evidence>
<feature type="compositionally biased region" description="Polar residues" evidence="1">
    <location>
        <begin position="504"/>
        <end position="527"/>
    </location>
</feature>
<dbReference type="Proteomes" id="UP000001940">
    <property type="component" value="Chromosome IV"/>
</dbReference>
<dbReference type="GeneID" id="177444"/>
<dbReference type="RefSeq" id="NP_501042.2">
    <property type="nucleotide sequence ID" value="NM_068641.4"/>
</dbReference>
<dbReference type="STRING" id="6239.C17H12.12.1"/>
<evidence type="ECO:0000313" key="5">
    <source>
        <dbReference type="WormBase" id="C17H12.12"/>
    </source>
</evidence>
<dbReference type="InParanoid" id="O45084"/>
<dbReference type="SMART" id="SM00225">
    <property type="entry name" value="BTB"/>
    <property type="match status" value="1"/>
</dbReference>
<dbReference type="OrthoDB" id="10069414at2759"/>
<dbReference type="PROSITE" id="PS50097">
    <property type="entry name" value="BTB"/>
    <property type="match status" value="1"/>
</dbReference>
<keyword evidence="4" id="KW-1185">Reference proteome</keyword>